<dbReference type="PANTHER" id="PTHR42912">
    <property type="entry name" value="METHYLTRANSFERASE"/>
    <property type="match status" value="1"/>
</dbReference>
<name>A0A2S4HH89_9GAMM</name>
<protein>
    <submittedName>
        <fullName evidence="2">SAM-dependent methyltransferase</fullName>
    </submittedName>
</protein>
<dbReference type="CDD" id="cd02440">
    <property type="entry name" value="AdoMet_MTases"/>
    <property type="match status" value="1"/>
</dbReference>
<proteinExistence type="predicted"/>
<dbReference type="RefSeq" id="WP_103683760.1">
    <property type="nucleotide sequence ID" value="NZ_PQGG01000016.1"/>
</dbReference>
<dbReference type="EMBL" id="PQGG01000016">
    <property type="protein sequence ID" value="POP53364.1"/>
    <property type="molecule type" value="Genomic_DNA"/>
</dbReference>
<sequence length="242" mass="26670">MQNNEIAALFNKAAATYDKQWERMAPIRDTIHLLMEAIFVELPENANILCVGAGTGAELIQLAQMFPSWTFTAVDPSEAMLAVCAQRLEELGLAERCTLHCGYLESLEPGGVFNAATALLVSQFLLDKTARIQFFESIAKRLLPGGFLVSSDLSADLDSPADLALMKVWFRVMKAGGLNQEDIEKMHAAYRNDVAVLPEADVRRIIELGGFEFPTVFFQSGLIRAWYSKKAHCLAAPTAEIL</sequence>
<dbReference type="InterPro" id="IPR050508">
    <property type="entry name" value="Methyltransf_Superfamily"/>
</dbReference>
<keyword evidence="2" id="KW-0808">Transferase</keyword>
<evidence type="ECO:0000313" key="3">
    <source>
        <dbReference type="Proteomes" id="UP000237222"/>
    </source>
</evidence>
<comment type="caution">
    <text evidence="2">The sequence shown here is derived from an EMBL/GenBank/DDBJ whole genome shotgun (WGS) entry which is preliminary data.</text>
</comment>
<evidence type="ECO:0000313" key="2">
    <source>
        <dbReference type="EMBL" id="POP53364.1"/>
    </source>
</evidence>
<dbReference type="SUPFAM" id="SSF53335">
    <property type="entry name" value="S-adenosyl-L-methionine-dependent methyltransferases"/>
    <property type="match status" value="1"/>
</dbReference>
<evidence type="ECO:0000259" key="1">
    <source>
        <dbReference type="Pfam" id="PF13649"/>
    </source>
</evidence>
<dbReference type="Proteomes" id="UP000237222">
    <property type="component" value="Unassembled WGS sequence"/>
</dbReference>
<dbReference type="GO" id="GO:0008168">
    <property type="term" value="F:methyltransferase activity"/>
    <property type="evidence" value="ECO:0007669"/>
    <property type="project" value="UniProtKB-KW"/>
</dbReference>
<dbReference type="GO" id="GO:0032259">
    <property type="term" value="P:methylation"/>
    <property type="evidence" value="ECO:0007669"/>
    <property type="project" value="UniProtKB-KW"/>
</dbReference>
<gene>
    <name evidence="2" type="ORF">C0068_06900</name>
</gene>
<feature type="domain" description="Methyltransferase" evidence="1">
    <location>
        <begin position="48"/>
        <end position="146"/>
    </location>
</feature>
<dbReference type="Gene3D" id="3.40.50.150">
    <property type="entry name" value="Vaccinia Virus protein VP39"/>
    <property type="match status" value="1"/>
</dbReference>
<dbReference type="PANTHER" id="PTHR42912:SF93">
    <property type="entry name" value="N6-ADENOSINE-METHYLTRANSFERASE TMT1A"/>
    <property type="match status" value="1"/>
</dbReference>
<dbReference type="AlphaFoldDB" id="A0A2S4HH89"/>
<dbReference type="OrthoDB" id="8558926at2"/>
<dbReference type="Pfam" id="PF13649">
    <property type="entry name" value="Methyltransf_25"/>
    <property type="match status" value="1"/>
</dbReference>
<dbReference type="InterPro" id="IPR041698">
    <property type="entry name" value="Methyltransf_25"/>
</dbReference>
<dbReference type="InterPro" id="IPR029063">
    <property type="entry name" value="SAM-dependent_MTases_sf"/>
</dbReference>
<reference evidence="2" key="1">
    <citation type="submission" date="2018-01" db="EMBL/GenBank/DDBJ databases">
        <authorList>
            <person name="Yu X.-D."/>
        </authorList>
    </citation>
    <scope>NUCLEOTIDE SEQUENCE</scope>
    <source>
        <strain evidence="2">ZX-21</strain>
    </source>
</reference>
<organism evidence="2 3">
    <name type="scientific">Zhongshania marina</name>
    <dbReference type="NCBI Taxonomy" id="2304603"/>
    <lineage>
        <taxon>Bacteria</taxon>
        <taxon>Pseudomonadati</taxon>
        <taxon>Pseudomonadota</taxon>
        <taxon>Gammaproteobacteria</taxon>
        <taxon>Cellvibrionales</taxon>
        <taxon>Spongiibacteraceae</taxon>
        <taxon>Zhongshania</taxon>
    </lineage>
</organism>
<keyword evidence="2" id="KW-0489">Methyltransferase</keyword>
<accession>A0A2S4HH89</accession>